<name>A0ABZ3IJI4_9FIRM</name>
<accession>A0ABZ3IJI4</accession>
<keyword evidence="2" id="KW-1185">Reference proteome</keyword>
<protein>
    <submittedName>
        <fullName evidence="1">Uncharacterized protein</fullName>
    </submittedName>
</protein>
<evidence type="ECO:0000313" key="1">
    <source>
        <dbReference type="EMBL" id="XFO65860.1"/>
    </source>
</evidence>
<dbReference type="RefSeq" id="WP_094604748.1">
    <property type="nucleotide sequence ID" value="NZ_CP155573.1"/>
</dbReference>
<dbReference type="Proteomes" id="UP000216752">
    <property type="component" value="Chromosome"/>
</dbReference>
<sequence length="120" mass="13825">MNKDIIKQELLSEIEKSDCFTFADLVYFFEDRDINPHGDQYLGYPDLNIYFLVGLSEEVTVLIKEMLLNEELFLGAVDREIYNKIGTGVLMPATKKLTPSGGYKKKHWQPVIFRTKGVCE</sequence>
<organism evidence="1 2">
    <name type="scientific">Sporomusa silvacetica DSM 10669</name>
    <dbReference type="NCBI Taxonomy" id="1123289"/>
    <lineage>
        <taxon>Bacteria</taxon>
        <taxon>Bacillati</taxon>
        <taxon>Bacillota</taxon>
        <taxon>Negativicutes</taxon>
        <taxon>Selenomonadales</taxon>
        <taxon>Sporomusaceae</taxon>
        <taxon>Sporomusa</taxon>
    </lineage>
</organism>
<gene>
    <name evidence="1" type="ORF">SPSIL_020070</name>
</gene>
<proteinExistence type="predicted"/>
<evidence type="ECO:0000313" key="2">
    <source>
        <dbReference type="Proteomes" id="UP000216752"/>
    </source>
</evidence>
<reference evidence="1" key="1">
    <citation type="submission" date="2024-05" db="EMBL/GenBank/DDBJ databases">
        <title>Isolation and characterization of Sporomusa carbonis sp. nov., a carboxydotrophic hydrogenogen in the genus of Sporomusa isolated from a charcoal burning pile.</title>
        <authorList>
            <person name="Boeer T."/>
            <person name="Rosenbaum F."/>
            <person name="Eysell L."/>
            <person name="Mueller V."/>
            <person name="Daniel R."/>
            <person name="Poehlein A."/>
        </authorList>
    </citation>
    <scope>NUCLEOTIDE SEQUENCE [LARGE SCALE GENOMIC DNA]</scope>
    <source>
        <strain evidence="1">DSM 10669</strain>
    </source>
</reference>
<dbReference type="EMBL" id="CP155573">
    <property type="protein sequence ID" value="XFO65860.1"/>
    <property type="molecule type" value="Genomic_DNA"/>
</dbReference>